<keyword evidence="1" id="KW-0472">Membrane</keyword>
<keyword evidence="1" id="KW-0812">Transmembrane</keyword>
<evidence type="ECO:0000256" key="1">
    <source>
        <dbReference type="SAM" id="Phobius"/>
    </source>
</evidence>
<feature type="transmembrane region" description="Helical" evidence="1">
    <location>
        <begin position="104"/>
        <end position="123"/>
    </location>
</feature>
<dbReference type="Pfam" id="PF04307">
    <property type="entry name" value="YdjM"/>
    <property type="match status" value="1"/>
</dbReference>
<accession>A0A895YJJ5</accession>
<dbReference type="KEGG" id="nhy:JQS43_22735"/>
<sequence>MGPTHATSGAVAWLAGAGLVTTVAGYAQAPAELAVYTSVCAGAALLPDLDVKGKVFRRRGGATAARVFGVPSLALANGIEWLSRGIYNLTRSKSDPRRRNGHRTFTHTIAFAAMVGALVSVLVHHFGRPVVLAVLFFTLALAIRGVMAEWARTKGWLVTTGISGAVTLIAFAGLPAAGYPLLGVAVGLGCLVHLIGDLITHQGVPVLWPFKIRGRRWYMLTTPTAISVKAGGGFERAVLLPGLTLAACAAATWQVPEIQEMAGSVAESLTGDPAEADS</sequence>
<evidence type="ECO:0000313" key="2">
    <source>
        <dbReference type="EMBL" id="QSB14290.1"/>
    </source>
</evidence>
<dbReference type="InterPro" id="IPR007404">
    <property type="entry name" value="YdjM-like"/>
</dbReference>
<gene>
    <name evidence="2" type="ORF">JQS43_22735</name>
</gene>
<evidence type="ECO:0000313" key="3">
    <source>
        <dbReference type="Proteomes" id="UP000662857"/>
    </source>
</evidence>
<keyword evidence="3" id="KW-1185">Reference proteome</keyword>
<organism evidence="2 3">
    <name type="scientific">Natronosporangium hydrolyticum</name>
    <dbReference type="NCBI Taxonomy" id="2811111"/>
    <lineage>
        <taxon>Bacteria</taxon>
        <taxon>Bacillati</taxon>
        <taxon>Actinomycetota</taxon>
        <taxon>Actinomycetes</taxon>
        <taxon>Micromonosporales</taxon>
        <taxon>Micromonosporaceae</taxon>
        <taxon>Natronosporangium</taxon>
    </lineage>
</organism>
<reference evidence="2" key="1">
    <citation type="submission" date="2021-02" db="EMBL/GenBank/DDBJ databases">
        <title>Natrosporangium hydrolyticum gen. nov., sp. nov, a haloalkaliphilic actinobacterium from a soda solonchak soil.</title>
        <authorList>
            <person name="Sorokin D.Y."/>
            <person name="Khijniak T.V."/>
            <person name="Zakharycheva A.P."/>
            <person name="Boueva O.V."/>
            <person name="Ariskina E.V."/>
            <person name="Hahnke R.L."/>
            <person name="Bunk B."/>
            <person name="Sproer C."/>
            <person name="Schumann P."/>
            <person name="Evtushenko L.I."/>
            <person name="Kublanov I.V."/>
        </authorList>
    </citation>
    <scope>NUCLEOTIDE SEQUENCE</scope>
    <source>
        <strain evidence="2">DSM 106523</strain>
    </source>
</reference>
<feature type="transmembrane region" description="Helical" evidence="1">
    <location>
        <begin position="156"/>
        <end position="178"/>
    </location>
</feature>
<keyword evidence="1" id="KW-1133">Transmembrane helix</keyword>
<protein>
    <submittedName>
        <fullName evidence="2">Metal-dependent hydrolase</fullName>
    </submittedName>
</protein>
<dbReference type="AlphaFoldDB" id="A0A895YJJ5"/>
<keyword evidence="2" id="KW-0378">Hydrolase</keyword>
<dbReference type="Proteomes" id="UP000662857">
    <property type="component" value="Chromosome"/>
</dbReference>
<proteinExistence type="predicted"/>
<name>A0A895YJJ5_9ACTN</name>
<dbReference type="RefSeq" id="WP_239676417.1">
    <property type="nucleotide sequence ID" value="NZ_CP070499.1"/>
</dbReference>
<feature type="transmembrane region" description="Helical" evidence="1">
    <location>
        <begin position="7"/>
        <end position="27"/>
    </location>
</feature>
<dbReference type="EMBL" id="CP070499">
    <property type="protein sequence ID" value="QSB14290.1"/>
    <property type="molecule type" value="Genomic_DNA"/>
</dbReference>
<dbReference type="GO" id="GO:0016787">
    <property type="term" value="F:hydrolase activity"/>
    <property type="evidence" value="ECO:0007669"/>
    <property type="project" value="UniProtKB-KW"/>
</dbReference>
<feature type="transmembrane region" description="Helical" evidence="1">
    <location>
        <begin position="129"/>
        <end position="147"/>
    </location>
</feature>